<feature type="domain" description="LEM" evidence="2">
    <location>
        <begin position="1"/>
        <end position="44"/>
    </location>
</feature>
<gene>
    <name evidence="3" type="ORF">B4U80_03231</name>
</gene>
<reference evidence="3 4" key="1">
    <citation type="journal article" date="2018" name="Gigascience">
        <title>Genomes of trombidid mites reveal novel predicted allergens and laterally-transferred genes associated with secondary metabolism.</title>
        <authorList>
            <person name="Dong X."/>
            <person name="Chaisiri K."/>
            <person name="Xia D."/>
            <person name="Armstrong S.D."/>
            <person name="Fang Y."/>
            <person name="Donnelly M.J."/>
            <person name="Kadowaki T."/>
            <person name="McGarry J.W."/>
            <person name="Darby A.C."/>
            <person name="Makepeace B.L."/>
        </authorList>
    </citation>
    <scope>NUCLEOTIDE SEQUENCE [LARGE SCALE GENOMIC DNA]</scope>
    <source>
        <strain evidence="3">UoL-UT</strain>
    </source>
</reference>
<accession>A0A443RVP4</accession>
<dbReference type="Pfam" id="PF03020">
    <property type="entry name" value="LEM"/>
    <property type="match status" value="1"/>
</dbReference>
<name>A0A443RVP4_9ACAR</name>
<proteinExistence type="predicted"/>
<dbReference type="AlphaFoldDB" id="A0A443RVP4"/>
<dbReference type="Gene3D" id="1.10.720.40">
    <property type="match status" value="1"/>
</dbReference>
<evidence type="ECO:0000256" key="1">
    <source>
        <dbReference type="SAM" id="MobiDB-lite"/>
    </source>
</evidence>
<dbReference type="VEuPathDB" id="VectorBase:LDEU012607"/>
<dbReference type="InterPro" id="IPR003887">
    <property type="entry name" value="LEM_dom"/>
</dbReference>
<dbReference type="EMBL" id="NCKV01026126">
    <property type="protein sequence ID" value="RWS19433.1"/>
    <property type="molecule type" value="Genomic_DNA"/>
</dbReference>
<dbReference type="PROSITE" id="PS50954">
    <property type="entry name" value="LEM"/>
    <property type="match status" value="1"/>
</dbReference>
<feature type="region of interest" description="Disordered" evidence="1">
    <location>
        <begin position="48"/>
        <end position="139"/>
    </location>
</feature>
<evidence type="ECO:0000313" key="3">
    <source>
        <dbReference type="EMBL" id="RWS19433.1"/>
    </source>
</evidence>
<dbReference type="CDD" id="cd12934">
    <property type="entry name" value="LEM"/>
    <property type="match status" value="1"/>
</dbReference>
<organism evidence="3 4">
    <name type="scientific">Leptotrombidium deliense</name>
    <dbReference type="NCBI Taxonomy" id="299467"/>
    <lineage>
        <taxon>Eukaryota</taxon>
        <taxon>Metazoa</taxon>
        <taxon>Ecdysozoa</taxon>
        <taxon>Arthropoda</taxon>
        <taxon>Chelicerata</taxon>
        <taxon>Arachnida</taxon>
        <taxon>Acari</taxon>
        <taxon>Acariformes</taxon>
        <taxon>Trombidiformes</taxon>
        <taxon>Prostigmata</taxon>
        <taxon>Anystina</taxon>
        <taxon>Parasitengona</taxon>
        <taxon>Trombiculoidea</taxon>
        <taxon>Trombiculidae</taxon>
        <taxon>Leptotrombidium</taxon>
    </lineage>
</organism>
<comment type="caution">
    <text evidence="3">The sequence shown here is derived from an EMBL/GenBank/DDBJ whole genome shotgun (WGS) entry which is preliminary data.</text>
</comment>
<feature type="compositionally biased region" description="Basic and acidic residues" evidence="1">
    <location>
        <begin position="48"/>
        <end position="58"/>
    </location>
</feature>
<dbReference type="InterPro" id="IPR011015">
    <property type="entry name" value="LEM/LEM-like_dom_sf"/>
</dbReference>
<evidence type="ECO:0000259" key="2">
    <source>
        <dbReference type="PROSITE" id="PS50954"/>
    </source>
</evidence>
<dbReference type="SUPFAM" id="SSF63451">
    <property type="entry name" value="LEM domain"/>
    <property type="match status" value="1"/>
</dbReference>
<keyword evidence="4" id="KW-1185">Reference proteome</keyword>
<protein>
    <recommendedName>
        <fullName evidence="2">LEM domain-containing protein</fullName>
    </recommendedName>
</protein>
<evidence type="ECO:0000313" key="4">
    <source>
        <dbReference type="Proteomes" id="UP000288716"/>
    </source>
</evidence>
<feature type="compositionally biased region" description="Low complexity" evidence="1">
    <location>
        <begin position="128"/>
        <end position="139"/>
    </location>
</feature>
<feature type="compositionally biased region" description="Polar residues" evidence="1">
    <location>
        <begin position="59"/>
        <end position="76"/>
    </location>
</feature>
<dbReference type="Proteomes" id="UP000288716">
    <property type="component" value="Unassembled WGS sequence"/>
</dbReference>
<sequence length="139" mass="15758">MGDNCSDVELRRRLREEFNFICGPVTDTTRSIYLKKLDNFIKERNKETNARRLKHDSNDANGNSSFLSPVRSSPRNSARRTDFENGRLTPEIAESGRKSRASPNRSPKKSRRTEAAAETSISPRRRTATTLTTIAINTD</sequence>